<dbReference type="SUPFAM" id="SSF102405">
    <property type="entry name" value="MCP/YpsA-like"/>
    <property type="match status" value="1"/>
</dbReference>
<dbReference type="PANTHER" id="PTHR43022">
    <property type="entry name" value="PROTEIN SMF"/>
    <property type="match status" value="1"/>
</dbReference>
<dbReference type="Pfam" id="PF02481">
    <property type="entry name" value="DNA_processg_A"/>
    <property type="match status" value="1"/>
</dbReference>
<dbReference type="NCBIfam" id="TIGR00732">
    <property type="entry name" value="dprA"/>
    <property type="match status" value="1"/>
</dbReference>
<dbReference type="InterPro" id="IPR057666">
    <property type="entry name" value="DrpA_SLOG"/>
</dbReference>
<evidence type="ECO:0000313" key="4">
    <source>
        <dbReference type="Proteomes" id="UP000244792"/>
    </source>
</evidence>
<dbReference type="PANTHER" id="PTHR43022:SF1">
    <property type="entry name" value="PROTEIN SMF"/>
    <property type="match status" value="1"/>
</dbReference>
<gene>
    <name evidence="3" type="ORF">TDSAC_0875</name>
</gene>
<dbReference type="AlphaFoldDB" id="A0A2R4W0F1"/>
<sequence>MTDIELWLALSICKIPFKKIRDRLEDTEFLEFLVKEFCDKSNLLKLDKKVKSTIEFAEKNNVELIPYFSKKYPDNLKHLNDPPILLYCKGNVNLLKSEKMLSIVGSRRATAYGKSQVIEFSKQLSSFGFTIVSGLARGIDEYAHRSCLEVGGKTIAVLGNGLDIFYPTENRELQIEISEMGLLVSEYSFKEGPTPYSFPKRNRIIAALSKGTLVVEAEKKSGALLTAGFSLDLGRDIFSLPGPVNSPKSFGTNTLIRNGAILVRSFEDILDEFGYTIVKENYKLEQLEILTPYEERVLSCLNSISYTPFELISSKIEDLEPQDLILILTELALKNKIVEFGGSYKIL</sequence>
<dbReference type="InterPro" id="IPR003488">
    <property type="entry name" value="DprA"/>
</dbReference>
<organism evidence="3 4">
    <name type="scientific">Thermodesulfobium acidiphilum</name>
    <dbReference type="NCBI Taxonomy" id="1794699"/>
    <lineage>
        <taxon>Bacteria</taxon>
        <taxon>Pseudomonadati</taxon>
        <taxon>Thermodesulfobiota</taxon>
        <taxon>Thermodesulfobiia</taxon>
        <taxon>Thermodesulfobiales</taxon>
        <taxon>Thermodesulfobiaceae</taxon>
        <taxon>Thermodesulfobium</taxon>
    </lineage>
</organism>
<dbReference type="KEGG" id="taci:TDSAC_0875"/>
<dbReference type="EMBL" id="CP020921">
    <property type="protein sequence ID" value="AWB10232.1"/>
    <property type="molecule type" value="Genomic_DNA"/>
</dbReference>
<dbReference type="OrthoDB" id="9785707at2"/>
<evidence type="ECO:0000256" key="1">
    <source>
        <dbReference type="ARBA" id="ARBA00006525"/>
    </source>
</evidence>
<dbReference type="GO" id="GO:0009294">
    <property type="term" value="P:DNA-mediated transformation"/>
    <property type="evidence" value="ECO:0007669"/>
    <property type="project" value="InterPro"/>
</dbReference>
<proteinExistence type="inferred from homology"/>
<dbReference type="Proteomes" id="UP000244792">
    <property type="component" value="Chromosome"/>
</dbReference>
<evidence type="ECO:0000313" key="3">
    <source>
        <dbReference type="EMBL" id="AWB10232.1"/>
    </source>
</evidence>
<protein>
    <submittedName>
        <fullName evidence="3">DNA processing protein</fullName>
    </submittedName>
</protein>
<keyword evidence="4" id="KW-1185">Reference proteome</keyword>
<reference evidence="3 4" key="1">
    <citation type="submission" date="2017-04" db="EMBL/GenBank/DDBJ databases">
        <title>Genomic insights into metabolism of Thermodesulfobium acidiphilum.</title>
        <authorList>
            <person name="Toshchakov S.V."/>
            <person name="Frolov E.N."/>
            <person name="Kublanov I.V."/>
            <person name="Samarov N.I."/>
            <person name="Novikov A."/>
            <person name="Lebedinsky A.V."/>
            <person name="Bonch-Osmolovskaya E.A."/>
            <person name="Chernyh N.A."/>
        </authorList>
    </citation>
    <scope>NUCLEOTIDE SEQUENCE [LARGE SCALE GENOMIC DNA]</scope>
    <source>
        <strain evidence="3 4">3127-1</strain>
    </source>
</reference>
<feature type="domain" description="Smf/DprA SLOG" evidence="2">
    <location>
        <begin position="64"/>
        <end position="273"/>
    </location>
</feature>
<comment type="similarity">
    <text evidence="1">Belongs to the DprA/Smf family.</text>
</comment>
<name>A0A2R4W0F1_THEAF</name>
<dbReference type="Gene3D" id="3.40.50.450">
    <property type="match status" value="1"/>
</dbReference>
<accession>A0A2R4W0F1</accession>
<dbReference type="RefSeq" id="WP_108309048.1">
    <property type="nucleotide sequence ID" value="NZ_CP020921.1"/>
</dbReference>
<evidence type="ECO:0000259" key="2">
    <source>
        <dbReference type="Pfam" id="PF02481"/>
    </source>
</evidence>